<keyword evidence="3" id="KW-0804">Transcription</keyword>
<gene>
    <name evidence="6" type="ordered locus">trd_A0536</name>
</gene>
<dbReference type="InterPro" id="IPR005471">
    <property type="entry name" value="Tscrpt_reg_IclR_N"/>
</dbReference>
<dbReference type="SUPFAM" id="SSF46785">
    <property type="entry name" value="Winged helix' DNA-binding domain"/>
    <property type="match status" value="1"/>
</dbReference>
<dbReference type="GO" id="GO:0003677">
    <property type="term" value="F:DNA binding"/>
    <property type="evidence" value="ECO:0007669"/>
    <property type="project" value="UniProtKB-KW"/>
</dbReference>
<keyword evidence="1" id="KW-0805">Transcription regulation</keyword>
<dbReference type="AlphaFoldDB" id="B9L422"/>
<evidence type="ECO:0000313" key="7">
    <source>
        <dbReference type="Proteomes" id="UP000000447"/>
    </source>
</evidence>
<dbReference type="InterPro" id="IPR036388">
    <property type="entry name" value="WH-like_DNA-bd_sf"/>
</dbReference>
<keyword evidence="2" id="KW-0238">DNA-binding</keyword>
<dbReference type="OrthoDB" id="9791752at2"/>
<dbReference type="PROSITE" id="PS51078">
    <property type="entry name" value="ICLR_ED"/>
    <property type="match status" value="1"/>
</dbReference>
<dbReference type="Gene3D" id="1.10.10.10">
    <property type="entry name" value="Winged helix-like DNA-binding domain superfamily/Winged helix DNA-binding domain"/>
    <property type="match status" value="1"/>
</dbReference>
<dbReference type="HOGENOM" id="CLU_062618_5_2_0"/>
<evidence type="ECO:0000259" key="4">
    <source>
        <dbReference type="PROSITE" id="PS51077"/>
    </source>
</evidence>
<dbReference type="InterPro" id="IPR050707">
    <property type="entry name" value="HTH_MetabolicPath_Reg"/>
</dbReference>
<dbReference type="Proteomes" id="UP000000447">
    <property type="component" value="Plasmid unnamed"/>
</dbReference>
<protein>
    <submittedName>
        <fullName evidence="6">Transcriptional regulator, IclR family</fullName>
    </submittedName>
</protein>
<dbReference type="PROSITE" id="PS51077">
    <property type="entry name" value="HTH_ICLR"/>
    <property type="match status" value="1"/>
</dbReference>
<feature type="domain" description="IclR-ED" evidence="5">
    <location>
        <begin position="72"/>
        <end position="258"/>
    </location>
</feature>
<geneLocation type="plasmid" evidence="7">
    <name>Tros</name>
</geneLocation>
<sequence length="270" mass="29780">MSVARPARTLTTGERVLQVLQLVVERQPGLSVKEVAAELGVSLSTAYHLVHTLTAAGYVVLEPHRCLRPGPALYRLSDQLLGSRLRPTELEPVASQISEMTGCRSYLAVWSDRDVEVIYVHGRRGVRELPGLRRGFRGAAHALALGKLLLVDRRLEEWPDYLQQERLPRFTPTTIESPYQLQDELREVRASGVAFDREEYALGSACIAVPLVREDGGVAVALGISVPVRRFAAESELLVGLLRRVASAASLSRSDFPVLLADTAKNTRMH</sequence>
<dbReference type="InterPro" id="IPR036390">
    <property type="entry name" value="WH_DNA-bd_sf"/>
</dbReference>
<evidence type="ECO:0000256" key="3">
    <source>
        <dbReference type="ARBA" id="ARBA00023163"/>
    </source>
</evidence>
<dbReference type="PANTHER" id="PTHR30136:SF24">
    <property type="entry name" value="HTH-TYPE TRANSCRIPTIONAL REPRESSOR ALLR"/>
    <property type="match status" value="1"/>
</dbReference>
<evidence type="ECO:0000313" key="6">
    <source>
        <dbReference type="EMBL" id="ACM06905.1"/>
    </source>
</evidence>
<dbReference type="GO" id="GO:0003700">
    <property type="term" value="F:DNA-binding transcription factor activity"/>
    <property type="evidence" value="ECO:0007669"/>
    <property type="project" value="TreeGrafter"/>
</dbReference>
<keyword evidence="6" id="KW-0614">Plasmid</keyword>
<keyword evidence="7" id="KW-1185">Reference proteome</keyword>
<evidence type="ECO:0000259" key="5">
    <source>
        <dbReference type="PROSITE" id="PS51078"/>
    </source>
</evidence>
<reference evidence="6 7" key="1">
    <citation type="journal article" date="2009" name="PLoS ONE">
        <title>Complete genome sequence of the aerobic CO-oxidizing thermophile Thermomicrobium roseum.</title>
        <authorList>
            <person name="Wu D."/>
            <person name="Raymond J."/>
            <person name="Wu M."/>
            <person name="Chatterji S."/>
            <person name="Ren Q."/>
            <person name="Graham J.E."/>
            <person name="Bryant D.A."/>
            <person name="Robb F."/>
            <person name="Colman A."/>
            <person name="Tallon L.J."/>
            <person name="Badger J.H."/>
            <person name="Madupu R."/>
            <person name="Ward N.L."/>
            <person name="Eisen J.A."/>
        </authorList>
    </citation>
    <scope>NUCLEOTIDE SEQUENCE [LARGE SCALE GENOMIC DNA]</scope>
    <source>
        <strain evidence="7">ATCC 27502 / DSM 5159 / P-2</strain>
        <plasmid evidence="6">unnamed</plasmid>
    </source>
</reference>
<dbReference type="EMBL" id="CP001276">
    <property type="protein sequence ID" value="ACM06905.1"/>
    <property type="molecule type" value="Genomic_DNA"/>
</dbReference>
<name>B9L422_THERP</name>
<dbReference type="GO" id="GO:0045892">
    <property type="term" value="P:negative regulation of DNA-templated transcription"/>
    <property type="evidence" value="ECO:0007669"/>
    <property type="project" value="TreeGrafter"/>
</dbReference>
<dbReference type="KEGG" id="tro:trd_A0536"/>
<evidence type="ECO:0000256" key="1">
    <source>
        <dbReference type="ARBA" id="ARBA00023015"/>
    </source>
</evidence>
<dbReference type="PANTHER" id="PTHR30136">
    <property type="entry name" value="HELIX-TURN-HELIX TRANSCRIPTIONAL REGULATOR, ICLR FAMILY"/>
    <property type="match status" value="1"/>
</dbReference>
<accession>B9L422</accession>
<dbReference type="Gene3D" id="3.30.450.40">
    <property type="match status" value="1"/>
</dbReference>
<dbReference type="SMART" id="SM00346">
    <property type="entry name" value="HTH_ICLR"/>
    <property type="match status" value="1"/>
</dbReference>
<dbReference type="InterPro" id="IPR029016">
    <property type="entry name" value="GAF-like_dom_sf"/>
</dbReference>
<dbReference type="SUPFAM" id="SSF55781">
    <property type="entry name" value="GAF domain-like"/>
    <property type="match status" value="1"/>
</dbReference>
<proteinExistence type="predicted"/>
<dbReference type="Pfam" id="PF09339">
    <property type="entry name" value="HTH_IclR"/>
    <property type="match status" value="1"/>
</dbReference>
<dbReference type="InterPro" id="IPR014757">
    <property type="entry name" value="Tscrpt_reg_IclR_C"/>
</dbReference>
<evidence type="ECO:0000256" key="2">
    <source>
        <dbReference type="ARBA" id="ARBA00023125"/>
    </source>
</evidence>
<organism evidence="6 7">
    <name type="scientific">Thermomicrobium roseum (strain ATCC 27502 / DSM 5159 / P-2)</name>
    <dbReference type="NCBI Taxonomy" id="309801"/>
    <lineage>
        <taxon>Bacteria</taxon>
        <taxon>Pseudomonadati</taxon>
        <taxon>Thermomicrobiota</taxon>
        <taxon>Thermomicrobia</taxon>
        <taxon>Thermomicrobiales</taxon>
        <taxon>Thermomicrobiaceae</taxon>
        <taxon>Thermomicrobium</taxon>
    </lineage>
</organism>
<dbReference type="eggNOG" id="COG1414">
    <property type="taxonomic scope" value="Bacteria"/>
</dbReference>
<feature type="domain" description="HTH iclR-type" evidence="4">
    <location>
        <begin position="10"/>
        <end position="78"/>
    </location>
</feature>
<dbReference type="Pfam" id="PF01614">
    <property type="entry name" value="IclR_C"/>
    <property type="match status" value="1"/>
</dbReference>